<dbReference type="Proteomes" id="UP001566132">
    <property type="component" value="Unassembled WGS sequence"/>
</dbReference>
<evidence type="ECO:0000313" key="4">
    <source>
        <dbReference type="Proteomes" id="UP001566132"/>
    </source>
</evidence>
<sequence length="575" mass="63496">MHVLCSMSKNSKVDTDQGRLGRPRSGLALGVKTGPASSSAKYSGPKGMDDQVPQGLATGPNFEDILNQSGQTGRGSEGDSSNFFSLHDSNATSNTNLSYDPNAINDSPIKELSTEADRVRSSTPIDTDDSNDSVDARANSQPEGPQTECTMLTMQQSHSTYTPTKKDEGNENSLRSLAMQAKTAALDVQSMLSTMNDESSNTSALEAVGKKRARENTPTPPRVSFSINKNKKKKNKNVYFTSKAMPTAGTVPTRQSLKRLIIRICDRVGTLEKIIAQSYNPRGDLKNTVLGLAEMVERIRSGSYLNLLDEVIENSNETRELLPLPEKRVDGQSENKNKIKLIEDELRETKMQLNAIKQENIKLKDKNTNEHNIIYILDCSDKNSKELNNLRSQQLPINKALEPGQLSNGKLLYSITTGNLMDVDTGETIKAGGTTFIIGASQDSVNLDTLFKNLTHAKEIVTKQSSKDGLEIYCGVKHSEYVRKTAEYVFRGGDRTIHIVNKYQPEPEAGNQTKNTIYRDTIIVKKDDSTTYADALRKVQKEINLKDYGAFDHRVSQNKNGDIMLKVATRIGADF</sequence>
<feature type="compositionally biased region" description="Polar residues" evidence="2">
    <location>
        <begin position="78"/>
        <end position="99"/>
    </location>
</feature>
<proteinExistence type="predicted"/>
<organism evidence="3 4">
    <name type="scientific">Hypothenemus hampei</name>
    <name type="common">Coffee berry borer</name>
    <dbReference type="NCBI Taxonomy" id="57062"/>
    <lineage>
        <taxon>Eukaryota</taxon>
        <taxon>Metazoa</taxon>
        <taxon>Ecdysozoa</taxon>
        <taxon>Arthropoda</taxon>
        <taxon>Hexapoda</taxon>
        <taxon>Insecta</taxon>
        <taxon>Pterygota</taxon>
        <taxon>Neoptera</taxon>
        <taxon>Endopterygota</taxon>
        <taxon>Coleoptera</taxon>
        <taxon>Polyphaga</taxon>
        <taxon>Cucujiformia</taxon>
        <taxon>Curculionidae</taxon>
        <taxon>Scolytinae</taxon>
        <taxon>Hypothenemus</taxon>
    </lineage>
</organism>
<dbReference type="EMBL" id="JBDJPC010000039">
    <property type="protein sequence ID" value="KAL1487513.1"/>
    <property type="molecule type" value="Genomic_DNA"/>
</dbReference>
<evidence type="ECO:0000313" key="3">
    <source>
        <dbReference type="EMBL" id="KAL1487513.1"/>
    </source>
</evidence>
<protein>
    <submittedName>
        <fullName evidence="3">Uncharacterized protein</fullName>
    </submittedName>
</protein>
<feature type="compositionally biased region" description="Basic and acidic residues" evidence="2">
    <location>
        <begin position="108"/>
        <end position="120"/>
    </location>
</feature>
<dbReference type="AlphaFoldDB" id="A0ABD1DYZ4"/>
<reference evidence="3 4" key="1">
    <citation type="submission" date="2024-05" db="EMBL/GenBank/DDBJ databases">
        <title>Genetic variation in Jamaican populations of the coffee berry borer (Hypothenemus hampei).</title>
        <authorList>
            <person name="Errbii M."/>
            <person name="Myrie A."/>
        </authorList>
    </citation>
    <scope>NUCLEOTIDE SEQUENCE [LARGE SCALE GENOMIC DNA]</scope>
    <source>
        <strain evidence="3">JA-Hopewell-2020-01-JO</strain>
        <tissue evidence="3">Whole body</tissue>
    </source>
</reference>
<feature type="compositionally biased region" description="Polar residues" evidence="2">
    <location>
        <begin position="194"/>
        <end position="204"/>
    </location>
</feature>
<keyword evidence="4" id="KW-1185">Reference proteome</keyword>
<gene>
    <name evidence="3" type="ORF">ABEB36_015814</name>
</gene>
<feature type="region of interest" description="Disordered" evidence="2">
    <location>
        <begin position="194"/>
        <end position="224"/>
    </location>
</feature>
<accession>A0ABD1DYZ4</accession>
<feature type="compositionally biased region" description="Polar residues" evidence="2">
    <location>
        <begin position="138"/>
        <end position="149"/>
    </location>
</feature>
<name>A0ABD1DYZ4_HYPHA</name>
<feature type="coiled-coil region" evidence="1">
    <location>
        <begin position="339"/>
        <end position="366"/>
    </location>
</feature>
<evidence type="ECO:0000256" key="2">
    <source>
        <dbReference type="SAM" id="MobiDB-lite"/>
    </source>
</evidence>
<feature type="region of interest" description="Disordered" evidence="2">
    <location>
        <begin position="1"/>
        <end position="149"/>
    </location>
</feature>
<comment type="caution">
    <text evidence="3">The sequence shown here is derived from an EMBL/GenBank/DDBJ whole genome shotgun (WGS) entry which is preliminary data.</text>
</comment>
<keyword evidence="1" id="KW-0175">Coiled coil</keyword>
<evidence type="ECO:0000256" key="1">
    <source>
        <dbReference type="SAM" id="Coils"/>
    </source>
</evidence>